<dbReference type="PANTHER" id="PTHR43489">
    <property type="entry name" value="ISOMERASE"/>
    <property type="match status" value="1"/>
</dbReference>
<dbReference type="InterPro" id="IPR036237">
    <property type="entry name" value="Xyl_isomerase-like_sf"/>
</dbReference>
<dbReference type="SUPFAM" id="SSF51658">
    <property type="entry name" value="Xylose isomerase-like"/>
    <property type="match status" value="1"/>
</dbReference>
<evidence type="ECO:0000313" key="5">
    <source>
        <dbReference type="EMBL" id="GAA3286777.1"/>
    </source>
</evidence>
<evidence type="ECO:0000256" key="3">
    <source>
        <dbReference type="PIRNR" id="PIRNR006241"/>
    </source>
</evidence>
<reference evidence="6" key="1">
    <citation type="journal article" date="2019" name="Int. J. Syst. Evol. Microbiol.">
        <title>The Global Catalogue of Microorganisms (GCM) 10K type strain sequencing project: providing services to taxonomists for standard genome sequencing and annotation.</title>
        <authorList>
            <consortium name="The Broad Institute Genomics Platform"/>
            <consortium name="The Broad Institute Genome Sequencing Center for Infectious Disease"/>
            <person name="Wu L."/>
            <person name="Ma J."/>
        </authorList>
    </citation>
    <scope>NUCLEOTIDE SEQUENCE [LARGE SCALE GENOMIC DNA]</scope>
    <source>
        <strain evidence="6">JCM 11483</strain>
    </source>
</reference>
<dbReference type="Gene3D" id="3.20.20.150">
    <property type="entry name" value="Divalent-metal-dependent TIM barrel enzymes"/>
    <property type="match status" value="1"/>
</dbReference>
<proteinExistence type="inferred from homology"/>
<dbReference type="GO" id="GO:0016853">
    <property type="term" value="F:isomerase activity"/>
    <property type="evidence" value="ECO:0007669"/>
    <property type="project" value="UniProtKB-KW"/>
</dbReference>
<comment type="caution">
    <text evidence="5">The sequence shown here is derived from an EMBL/GenBank/DDBJ whole genome shotgun (WGS) entry which is preliminary data.</text>
</comment>
<dbReference type="RefSeq" id="WP_344721318.1">
    <property type="nucleotide sequence ID" value="NZ_BAAAYG010000009.1"/>
</dbReference>
<evidence type="ECO:0000313" key="6">
    <source>
        <dbReference type="Proteomes" id="UP001501736"/>
    </source>
</evidence>
<dbReference type="NCBIfam" id="NF043033">
    <property type="entry name" value="OxoTetrIsom"/>
    <property type="match status" value="1"/>
</dbReference>
<dbReference type="PANTHER" id="PTHR43489:SF6">
    <property type="entry name" value="HYDROXYPYRUVATE ISOMERASE-RELATED"/>
    <property type="match status" value="1"/>
</dbReference>
<organism evidence="5 6">
    <name type="scientific">Nesterenkonia halobia</name>
    <dbReference type="NCBI Taxonomy" id="37922"/>
    <lineage>
        <taxon>Bacteria</taxon>
        <taxon>Bacillati</taxon>
        <taxon>Actinomycetota</taxon>
        <taxon>Actinomycetes</taxon>
        <taxon>Micrococcales</taxon>
        <taxon>Micrococcaceae</taxon>
        <taxon>Nesterenkonia</taxon>
    </lineage>
</organism>
<feature type="domain" description="Xylose isomerase-like TIM barrel" evidence="4">
    <location>
        <begin position="21"/>
        <end position="260"/>
    </location>
</feature>
<accession>A0ABP6RLI1</accession>
<dbReference type="InterPro" id="IPR050417">
    <property type="entry name" value="Sugar_Epim/Isomerase"/>
</dbReference>
<dbReference type="InterPro" id="IPR026040">
    <property type="entry name" value="HyI-like"/>
</dbReference>
<dbReference type="InterPro" id="IPR053398">
    <property type="entry name" value="HPT_OtnI_isomerases"/>
</dbReference>
<evidence type="ECO:0000256" key="1">
    <source>
        <dbReference type="ARBA" id="ARBA00023235"/>
    </source>
</evidence>
<evidence type="ECO:0000256" key="2">
    <source>
        <dbReference type="ARBA" id="ARBA00023277"/>
    </source>
</evidence>
<evidence type="ECO:0000259" key="4">
    <source>
        <dbReference type="Pfam" id="PF01261"/>
    </source>
</evidence>
<dbReference type="EMBL" id="BAAAYG010000009">
    <property type="protein sequence ID" value="GAA3286777.1"/>
    <property type="molecule type" value="Genomic_DNA"/>
</dbReference>
<sequence length="275" mass="29864">MPRFAANLSMMFTEVPFLERFQAAADAGFAAVEYLFPYDHPAEEVAAARRDAGVEQVLFNAPAGDWAAGERGLACLPDRQEEFDRGLETALHYAEALDCPRIHVMAGIPRPGGELDAAGRAAAREVHVRRVRQAADAAAAAGRRVLIEPINPVDMPGYLLDSMREGRDVLEQIDHPAVGLQLDLYHAQITDGDLTRLIRSAADVVEHVQIASVPDRHEPDGGEIDLDHVLGVLDDVGYAGWVGCEYRPAGETRAGLDWFHRRAGSGRADRRGSGA</sequence>
<dbReference type="PIRSF" id="PIRSF006241">
    <property type="entry name" value="HyI"/>
    <property type="match status" value="1"/>
</dbReference>
<keyword evidence="6" id="KW-1185">Reference proteome</keyword>
<keyword evidence="2" id="KW-0119">Carbohydrate metabolism</keyword>
<protein>
    <submittedName>
        <fullName evidence="5">Hydroxypyruvate isomerase family protein</fullName>
    </submittedName>
</protein>
<name>A0ABP6RLI1_9MICC</name>
<dbReference type="Pfam" id="PF01261">
    <property type="entry name" value="AP_endonuc_2"/>
    <property type="match status" value="1"/>
</dbReference>
<gene>
    <name evidence="5" type="ORF">GCM10020260_22150</name>
</gene>
<comment type="similarity">
    <text evidence="3">Belongs to the hyi family.</text>
</comment>
<keyword evidence="1 3" id="KW-0413">Isomerase</keyword>
<dbReference type="InterPro" id="IPR013022">
    <property type="entry name" value="Xyl_isomerase-like_TIM-brl"/>
</dbReference>
<dbReference type="Proteomes" id="UP001501736">
    <property type="component" value="Unassembled WGS sequence"/>
</dbReference>